<evidence type="ECO:0000256" key="1">
    <source>
        <dbReference type="ARBA" id="ARBA00004430"/>
    </source>
</evidence>
<dbReference type="OrthoDB" id="1517790at2759"/>
<feature type="chain" id="PRO_5012128767" description="U2A'/phosphoprotein 32 family A C-terminal domain-containing protein" evidence="4">
    <location>
        <begin position="27"/>
        <end position="278"/>
    </location>
</feature>
<keyword evidence="2" id="KW-0433">Leucine-rich repeat</keyword>
<accession>A0A250XGG1</accession>
<evidence type="ECO:0000256" key="2">
    <source>
        <dbReference type="ARBA" id="ARBA00022614"/>
    </source>
</evidence>
<dbReference type="Gene3D" id="3.80.10.10">
    <property type="entry name" value="Ribonuclease Inhibitor"/>
    <property type="match status" value="1"/>
</dbReference>
<protein>
    <recommendedName>
        <fullName evidence="7">U2A'/phosphoprotein 32 family A C-terminal domain-containing protein</fullName>
    </recommendedName>
</protein>
<comment type="caution">
    <text evidence="5">The sequence shown here is derived from an EMBL/GenBank/DDBJ whole genome shotgun (WGS) entry which is preliminary data.</text>
</comment>
<feature type="signal peptide" evidence="4">
    <location>
        <begin position="1"/>
        <end position="26"/>
    </location>
</feature>
<keyword evidence="3" id="KW-0677">Repeat</keyword>
<dbReference type="InterPro" id="IPR001611">
    <property type="entry name" value="Leu-rich_rpt"/>
</dbReference>
<evidence type="ECO:0008006" key="7">
    <source>
        <dbReference type="Google" id="ProtNLM"/>
    </source>
</evidence>
<dbReference type="Pfam" id="PF14580">
    <property type="entry name" value="LRR_9"/>
    <property type="match status" value="1"/>
</dbReference>
<gene>
    <name evidence="5" type="ORF">CEUSTIGMA_g9593.t1</name>
</gene>
<proteinExistence type="predicted"/>
<dbReference type="AlphaFoldDB" id="A0A250XGG1"/>
<organism evidence="5 6">
    <name type="scientific">Chlamydomonas eustigma</name>
    <dbReference type="NCBI Taxonomy" id="1157962"/>
    <lineage>
        <taxon>Eukaryota</taxon>
        <taxon>Viridiplantae</taxon>
        <taxon>Chlorophyta</taxon>
        <taxon>core chlorophytes</taxon>
        <taxon>Chlorophyceae</taxon>
        <taxon>CS clade</taxon>
        <taxon>Chlamydomonadales</taxon>
        <taxon>Chlamydomonadaceae</taxon>
        <taxon>Chlamydomonas</taxon>
    </lineage>
</organism>
<dbReference type="SUPFAM" id="SSF52058">
    <property type="entry name" value="L domain-like"/>
    <property type="match status" value="1"/>
</dbReference>
<dbReference type="InterPro" id="IPR032675">
    <property type="entry name" value="LRR_dom_sf"/>
</dbReference>
<evidence type="ECO:0000256" key="3">
    <source>
        <dbReference type="ARBA" id="ARBA00022737"/>
    </source>
</evidence>
<dbReference type="PANTHER" id="PTHR45973:SF35">
    <property type="entry name" value="LEUCINE-RICH REPEAT-CONTAINING PROTEIN 43"/>
    <property type="match status" value="1"/>
</dbReference>
<keyword evidence="4" id="KW-0732">Signal</keyword>
<comment type="subcellular location">
    <subcellularLocation>
        <location evidence="1">Cytoplasm</location>
        <location evidence="1">Cytoskeleton</location>
        <location evidence="1">Cilium axoneme</location>
    </subcellularLocation>
</comment>
<sequence>MRALRLLLKPVILYHLLNMLVRSSSSSGRTEESIKSISQRFDLEIVFRLSLASKKLNGIACLEPCINLTDLDLSDNDITKIEGLGTLTELRRLNLSSNRIQKVENISELKKLESLKLQGNQISMSGLNISELCQLTALKALYFQNLDRTFPCPACSDKTYRNTILSKMPQLTNFDGERCPFSINYAAVSEEVRGFQLNPPPPRVVVIPDIEPWLKLESDDASSTSATTGTQELVTPEFVTKAEDVNKRLDNCHALAEVLREEISKCLSLLENQMPTPD</sequence>
<name>A0A250XGG1_9CHLO</name>
<evidence type="ECO:0000256" key="4">
    <source>
        <dbReference type="SAM" id="SignalP"/>
    </source>
</evidence>
<keyword evidence="6" id="KW-1185">Reference proteome</keyword>
<evidence type="ECO:0000313" key="6">
    <source>
        <dbReference type="Proteomes" id="UP000232323"/>
    </source>
</evidence>
<dbReference type="PANTHER" id="PTHR45973">
    <property type="entry name" value="PROTEIN PHOSPHATASE 1 REGULATORY SUBUNIT SDS22-RELATED"/>
    <property type="match status" value="1"/>
</dbReference>
<dbReference type="EMBL" id="BEGY01000076">
    <property type="protein sequence ID" value="GAX82165.1"/>
    <property type="molecule type" value="Genomic_DNA"/>
</dbReference>
<dbReference type="Proteomes" id="UP000232323">
    <property type="component" value="Unassembled WGS sequence"/>
</dbReference>
<reference evidence="5 6" key="1">
    <citation type="submission" date="2017-08" db="EMBL/GenBank/DDBJ databases">
        <title>Acidophilic green algal genome provides insights into adaptation to an acidic environment.</title>
        <authorList>
            <person name="Hirooka S."/>
            <person name="Hirose Y."/>
            <person name="Kanesaki Y."/>
            <person name="Higuchi S."/>
            <person name="Fujiwara T."/>
            <person name="Onuma R."/>
            <person name="Era A."/>
            <person name="Ohbayashi R."/>
            <person name="Uzuka A."/>
            <person name="Nozaki H."/>
            <person name="Yoshikawa H."/>
            <person name="Miyagishima S.Y."/>
        </authorList>
    </citation>
    <scope>NUCLEOTIDE SEQUENCE [LARGE SCALE GENOMIC DNA]</scope>
    <source>
        <strain evidence="5 6">NIES-2499</strain>
    </source>
</reference>
<evidence type="ECO:0000313" key="5">
    <source>
        <dbReference type="EMBL" id="GAX82165.1"/>
    </source>
</evidence>
<dbReference type="STRING" id="1157962.A0A250XGG1"/>
<dbReference type="PRINTS" id="PR00019">
    <property type="entry name" value="LEURICHRPT"/>
</dbReference>
<dbReference type="SMART" id="SM00365">
    <property type="entry name" value="LRR_SD22"/>
    <property type="match status" value="3"/>
</dbReference>
<dbReference type="GO" id="GO:0005930">
    <property type="term" value="C:axoneme"/>
    <property type="evidence" value="ECO:0007669"/>
    <property type="project" value="UniProtKB-SubCell"/>
</dbReference>
<dbReference type="InterPro" id="IPR050576">
    <property type="entry name" value="Cilia_flagella_integrity"/>
</dbReference>
<dbReference type="PROSITE" id="PS51450">
    <property type="entry name" value="LRR"/>
    <property type="match status" value="2"/>
</dbReference>